<dbReference type="PANTHER" id="PTHR38788:SF3">
    <property type="entry name" value="CLR5 DOMAIN-CONTAINING PROTEIN"/>
    <property type="match status" value="1"/>
</dbReference>
<feature type="domain" description="Clr5" evidence="1">
    <location>
        <begin position="23"/>
        <end position="75"/>
    </location>
</feature>
<dbReference type="EMBL" id="JAULSW010000008">
    <property type="protein sequence ID" value="KAK3372246.1"/>
    <property type="molecule type" value="Genomic_DNA"/>
</dbReference>
<gene>
    <name evidence="2" type="ORF">B0H63DRAFT_496834</name>
</gene>
<evidence type="ECO:0000313" key="2">
    <source>
        <dbReference type="EMBL" id="KAK3372246.1"/>
    </source>
</evidence>
<organism evidence="2 3">
    <name type="scientific">Podospora didyma</name>
    <dbReference type="NCBI Taxonomy" id="330526"/>
    <lineage>
        <taxon>Eukaryota</taxon>
        <taxon>Fungi</taxon>
        <taxon>Dikarya</taxon>
        <taxon>Ascomycota</taxon>
        <taxon>Pezizomycotina</taxon>
        <taxon>Sordariomycetes</taxon>
        <taxon>Sordariomycetidae</taxon>
        <taxon>Sordariales</taxon>
        <taxon>Podosporaceae</taxon>
        <taxon>Podospora</taxon>
    </lineage>
</organism>
<dbReference type="Pfam" id="PF14420">
    <property type="entry name" value="Clr5"/>
    <property type="match status" value="1"/>
</dbReference>
<dbReference type="PANTHER" id="PTHR38788">
    <property type="entry name" value="CLR5 DOMAIN-CONTAINING PROTEIN"/>
    <property type="match status" value="1"/>
</dbReference>
<evidence type="ECO:0000259" key="1">
    <source>
        <dbReference type="Pfam" id="PF14420"/>
    </source>
</evidence>
<dbReference type="Proteomes" id="UP001285441">
    <property type="component" value="Unassembled WGS sequence"/>
</dbReference>
<evidence type="ECO:0000313" key="3">
    <source>
        <dbReference type="Proteomes" id="UP001285441"/>
    </source>
</evidence>
<accession>A0AAE0K8Y6</accession>
<protein>
    <recommendedName>
        <fullName evidence="1">Clr5 domain-containing protein</fullName>
    </recommendedName>
</protein>
<sequence length="511" mass="59333">MSLPSKPDTPELPPEKPLIPASALDWEAKKDLVFKYYMQQNLILNDVIEIMQRKHNFKATARMYKGMFQKWAWTKYNKSSKNNVDKVVAPKSQKRKSVSDGIAPYQYHHHTHPYHGYHVSKPAPATYHHPHPPSMNLIRMMRFPDEESFYMESTLNQYNIYISTWVRRDAPWTSGFHRSSILQDFRTAKDHFTQEHPVEGGECIQRAFNKIQEVVSAELDIEAIWDCCLAVPQLALSTNWTDILLIYTEFLYKITALKQPNHPISKIAKNLHRLASNDPGNNLPAIQKYIESGWKLWINLVSDLRGKQDRVTIHLKRGYVILMNPEQSIVGTLIDDFNASVQKSLEKEGEANTTNHILELEQLLVRMYIPLFSTESTWRARTFLTGILDRIKAKRSVPRITEIDDAEQQDETTLTFLPSPDWDYLDRYLFFSVHNFLAAIADSIGEYENAADLRRKSLESPRDRFWVQTAENLEEYLKSEGRHEEANEIQRQRYEVVPAMGDLVRLGSLQG</sequence>
<reference evidence="2" key="1">
    <citation type="journal article" date="2023" name="Mol. Phylogenet. Evol.">
        <title>Genome-scale phylogeny and comparative genomics of the fungal order Sordariales.</title>
        <authorList>
            <person name="Hensen N."/>
            <person name="Bonometti L."/>
            <person name="Westerberg I."/>
            <person name="Brannstrom I.O."/>
            <person name="Guillou S."/>
            <person name="Cros-Aarteil S."/>
            <person name="Calhoun S."/>
            <person name="Haridas S."/>
            <person name="Kuo A."/>
            <person name="Mondo S."/>
            <person name="Pangilinan J."/>
            <person name="Riley R."/>
            <person name="LaButti K."/>
            <person name="Andreopoulos B."/>
            <person name="Lipzen A."/>
            <person name="Chen C."/>
            <person name="Yan M."/>
            <person name="Daum C."/>
            <person name="Ng V."/>
            <person name="Clum A."/>
            <person name="Steindorff A."/>
            <person name="Ohm R.A."/>
            <person name="Martin F."/>
            <person name="Silar P."/>
            <person name="Natvig D.O."/>
            <person name="Lalanne C."/>
            <person name="Gautier V."/>
            <person name="Ament-Velasquez S.L."/>
            <person name="Kruys A."/>
            <person name="Hutchinson M.I."/>
            <person name="Powell A.J."/>
            <person name="Barry K."/>
            <person name="Miller A.N."/>
            <person name="Grigoriev I.V."/>
            <person name="Debuchy R."/>
            <person name="Gladieux P."/>
            <person name="Hiltunen Thoren M."/>
            <person name="Johannesson H."/>
        </authorList>
    </citation>
    <scope>NUCLEOTIDE SEQUENCE</scope>
    <source>
        <strain evidence="2">CBS 232.78</strain>
    </source>
</reference>
<dbReference type="AlphaFoldDB" id="A0AAE0K8Y6"/>
<name>A0AAE0K8Y6_9PEZI</name>
<keyword evidence="3" id="KW-1185">Reference proteome</keyword>
<comment type="caution">
    <text evidence="2">The sequence shown here is derived from an EMBL/GenBank/DDBJ whole genome shotgun (WGS) entry which is preliminary data.</text>
</comment>
<reference evidence="2" key="2">
    <citation type="submission" date="2023-06" db="EMBL/GenBank/DDBJ databases">
        <authorList>
            <consortium name="Lawrence Berkeley National Laboratory"/>
            <person name="Haridas S."/>
            <person name="Hensen N."/>
            <person name="Bonometti L."/>
            <person name="Westerberg I."/>
            <person name="Brannstrom I.O."/>
            <person name="Guillou S."/>
            <person name="Cros-Aarteil S."/>
            <person name="Calhoun S."/>
            <person name="Kuo A."/>
            <person name="Mondo S."/>
            <person name="Pangilinan J."/>
            <person name="Riley R."/>
            <person name="LaButti K."/>
            <person name="Andreopoulos B."/>
            <person name="Lipzen A."/>
            <person name="Chen C."/>
            <person name="Yanf M."/>
            <person name="Daum C."/>
            <person name="Ng V."/>
            <person name="Clum A."/>
            <person name="Steindorff A."/>
            <person name="Ohm R."/>
            <person name="Martin F."/>
            <person name="Silar P."/>
            <person name="Natvig D."/>
            <person name="Lalanne C."/>
            <person name="Gautier V."/>
            <person name="Ament-velasquez S.L."/>
            <person name="Kruys A."/>
            <person name="Hutchinson M.I."/>
            <person name="Powell A.J."/>
            <person name="Barry K."/>
            <person name="Miller A.N."/>
            <person name="Grigoriev I.V."/>
            <person name="Debuchy R."/>
            <person name="Gladieux P."/>
            <person name="Thoren M.H."/>
            <person name="Johannesson H."/>
        </authorList>
    </citation>
    <scope>NUCLEOTIDE SEQUENCE</scope>
    <source>
        <strain evidence="2">CBS 232.78</strain>
    </source>
</reference>
<proteinExistence type="predicted"/>
<dbReference type="InterPro" id="IPR025676">
    <property type="entry name" value="Clr5_dom"/>
</dbReference>